<protein>
    <recommendedName>
        <fullName evidence="3">Nudix hydrolase domain-containing protein</fullName>
    </recommendedName>
</protein>
<proteinExistence type="predicted"/>
<dbReference type="InterPro" id="IPR015797">
    <property type="entry name" value="NUDIX_hydrolase-like_dom_sf"/>
</dbReference>
<dbReference type="SUPFAM" id="SSF55811">
    <property type="entry name" value="Nudix"/>
    <property type="match status" value="1"/>
</dbReference>
<dbReference type="Proteomes" id="UP000008974">
    <property type="component" value="Unassembled WGS sequence"/>
</dbReference>
<evidence type="ECO:0008006" key="3">
    <source>
        <dbReference type="Google" id="ProtNLM"/>
    </source>
</evidence>
<name>E1EWW9_GIAIA</name>
<dbReference type="AlphaFoldDB" id="E1EWW9"/>
<dbReference type="OMA" id="VTYFLMV"/>
<evidence type="ECO:0000313" key="2">
    <source>
        <dbReference type="Proteomes" id="UP000008974"/>
    </source>
</evidence>
<sequence>MSGEVRAAGVIPYTVSNGVTYFLMVKTNDKGFGDFGGKVENNELPHEIAAREAEEESNGIFPISDVLAKIGTKYIYIPASKYALFFYPLSALPDPLSFGTQELHTGYPLEVVRCNSIDGFNLQLHPRLISARKLILQELRRFARYKGCSKV</sequence>
<organism evidence="1 2">
    <name type="scientific">Giardia intestinalis (strain P15)</name>
    <name type="common">Giardia lamblia</name>
    <dbReference type="NCBI Taxonomy" id="658858"/>
    <lineage>
        <taxon>Eukaryota</taxon>
        <taxon>Metamonada</taxon>
        <taxon>Diplomonadida</taxon>
        <taxon>Hexamitidae</taxon>
        <taxon>Giardiinae</taxon>
        <taxon>Giardia</taxon>
    </lineage>
</organism>
<reference evidence="1 2" key="1">
    <citation type="journal article" date="2010" name="BMC Genomics">
        <title>Genome analysis and comparative genomics of a Giardia intestinalis assemblage E isolate.</title>
        <authorList>
            <person name="Jerlstrom-Hultqvist J."/>
            <person name="Franzen O."/>
            <person name="Ankarklev J."/>
            <person name="Xu F."/>
            <person name="Nohynkova E."/>
            <person name="Andersson J.O."/>
            <person name="Svard S.G."/>
            <person name="Andersson B."/>
        </authorList>
    </citation>
    <scope>NUCLEOTIDE SEQUENCE [LARGE SCALE GENOMIC DNA]</scope>
    <source>
        <strain evidence="1 2">P15</strain>
    </source>
</reference>
<gene>
    <name evidence="1" type="ORF">GLP15_4297</name>
</gene>
<evidence type="ECO:0000313" key="1">
    <source>
        <dbReference type="EMBL" id="EFO65320.1"/>
    </source>
</evidence>
<comment type="caution">
    <text evidence="1">The sequence shown here is derived from an EMBL/GenBank/DDBJ whole genome shotgun (WGS) entry which is preliminary data.</text>
</comment>
<dbReference type="OrthoDB" id="10252211at2759"/>
<accession>E1EWW9</accession>
<dbReference type="Gene3D" id="3.90.79.10">
    <property type="entry name" value="Nucleoside Triphosphate Pyrophosphohydrolase"/>
    <property type="match status" value="1"/>
</dbReference>
<dbReference type="VEuPathDB" id="GiardiaDB:GLP15_4297"/>
<dbReference type="EMBL" id="ACVC01000034">
    <property type="protein sequence ID" value="EFO65320.1"/>
    <property type="molecule type" value="Genomic_DNA"/>
</dbReference>